<evidence type="ECO:0000256" key="3">
    <source>
        <dbReference type="ARBA" id="ARBA00022801"/>
    </source>
</evidence>
<dbReference type="EC" id="3.6.1.23" evidence="2"/>
<evidence type="ECO:0000256" key="4">
    <source>
        <dbReference type="ARBA" id="ARBA00023080"/>
    </source>
</evidence>
<dbReference type="Proteomes" id="UP000001934">
    <property type="component" value="Chromosome"/>
</dbReference>
<dbReference type="CDD" id="cd07557">
    <property type="entry name" value="trimeric_dUTPase"/>
    <property type="match status" value="1"/>
</dbReference>
<keyword evidence="8" id="KW-1185">Reference proteome</keyword>
<sequence>MKLLTTPKRKPRFNFMNKTNRFFEKVSSYQNQGINLPQRQTKFSAGYDFEASQSIEIPPQTVILVPTGIKAYFPCNEVLLIYVRSSLPLKKQLTLANGVGVVDSDYYNNLQNEGHIFIALYNFSKSPVQVFKGERIAQGIFQTFFQITQEKENNFYRKGGFGSTK</sequence>
<keyword evidence="3 7" id="KW-0378">Hydrolase</keyword>
<feature type="domain" description="dUTPase-like" evidence="6">
    <location>
        <begin position="34"/>
        <end position="164"/>
    </location>
</feature>
<dbReference type="eggNOG" id="COG0756">
    <property type="taxonomic scope" value="Bacteria"/>
</dbReference>
<dbReference type="Gene3D" id="2.70.40.10">
    <property type="match status" value="1"/>
</dbReference>
<dbReference type="GO" id="GO:0006226">
    <property type="term" value="P:dUMP biosynthetic process"/>
    <property type="evidence" value="ECO:0007669"/>
    <property type="project" value="InterPro"/>
</dbReference>
<keyword evidence="4" id="KW-0546">Nucleotide metabolism</keyword>
<dbReference type="GO" id="GO:0046081">
    <property type="term" value="P:dUTP catabolic process"/>
    <property type="evidence" value="ECO:0007669"/>
    <property type="project" value="InterPro"/>
</dbReference>
<dbReference type="AlphaFoldDB" id="Q2NIS1"/>
<evidence type="ECO:0000313" key="7">
    <source>
        <dbReference type="EMBL" id="ABC65672.1"/>
    </source>
</evidence>
<accession>Q2NIS1</accession>
<dbReference type="NCBIfam" id="TIGR00576">
    <property type="entry name" value="dut"/>
    <property type="match status" value="1"/>
</dbReference>
<evidence type="ECO:0000259" key="6">
    <source>
        <dbReference type="Pfam" id="PF00692"/>
    </source>
</evidence>
<dbReference type="STRING" id="322098.AYWB_555"/>
<dbReference type="InterPro" id="IPR029054">
    <property type="entry name" value="dUTPase-like"/>
</dbReference>
<dbReference type="PANTHER" id="PTHR11241:SF0">
    <property type="entry name" value="DEOXYURIDINE 5'-TRIPHOSPHATE NUCLEOTIDOHYDROLASE"/>
    <property type="match status" value="1"/>
</dbReference>
<evidence type="ECO:0000256" key="1">
    <source>
        <dbReference type="ARBA" id="ARBA00006581"/>
    </source>
</evidence>
<name>Q2NIS1_AYWBP</name>
<dbReference type="InterPro" id="IPR008181">
    <property type="entry name" value="dUTPase"/>
</dbReference>
<reference evidence="7 8" key="1">
    <citation type="journal article" date="2006" name="J. Bacteriol.">
        <title>Living with genome instability: the adaptation of phytoplasmas to diverse environments of their insect and plant hosts.</title>
        <authorList>
            <person name="Bai X."/>
            <person name="Zhang J."/>
            <person name="Ewing A."/>
            <person name="Miller S.A."/>
            <person name="Jancso Radek A."/>
            <person name="Shevchenko D.V."/>
            <person name="Tsukerman K."/>
            <person name="Walunas T."/>
            <person name="Lapidus A."/>
            <person name="Campbell J.W."/>
            <person name="Hogenhout S.A."/>
        </authorList>
    </citation>
    <scope>NUCLEOTIDE SEQUENCE [LARGE SCALE GENOMIC DNA]</scope>
    <source>
        <strain evidence="7 8">AYWB</strain>
    </source>
</reference>
<dbReference type="GO" id="GO:0000287">
    <property type="term" value="F:magnesium ion binding"/>
    <property type="evidence" value="ECO:0007669"/>
    <property type="project" value="InterPro"/>
</dbReference>
<dbReference type="PhylomeDB" id="Q2NIS1"/>
<dbReference type="InterPro" id="IPR033704">
    <property type="entry name" value="dUTPase_trimeric"/>
</dbReference>
<protein>
    <recommendedName>
        <fullName evidence="2">dUTP diphosphatase</fullName>
        <ecNumber evidence="2">3.6.1.23</ecNumber>
    </recommendedName>
</protein>
<evidence type="ECO:0000256" key="2">
    <source>
        <dbReference type="ARBA" id="ARBA00012379"/>
    </source>
</evidence>
<comment type="similarity">
    <text evidence="1">Belongs to the dUTPase family.</text>
</comment>
<dbReference type="SUPFAM" id="SSF51283">
    <property type="entry name" value="dUTPase-like"/>
    <property type="match status" value="1"/>
</dbReference>
<proteinExistence type="inferred from homology"/>
<evidence type="ECO:0000313" key="8">
    <source>
        <dbReference type="Proteomes" id="UP000001934"/>
    </source>
</evidence>
<comment type="catalytic activity">
    <reaction evidence="5">
        <text>dUTP + H2O = dUMP + diphosphate + H(+)</text>
        <dbReference type="Rhea" id="RHEA:10248"/>
        <dbReference type="ChEBI" id="CHEBI:15377"/>
        <dbReference type="ChEBI" id="CHEBI:15378"/>
        <dbReference type="ChEBI" id="CHEBI:33019"/>
        <dbReference type="ChEBI" id="CHEBI:61555"/>
        <dbReference type="ChEBI" id="CHEBI:246422"/>
        <dbReference type="EC" id="3.6.1.23"/>
    </reaction>
</comment>
<dbReference type="PANTHER" id="PTHR11241">
    <property type="entry name" value="DEOXYURIDINE 5'-TRIPHOSPHATE NUCLEOTIDOHYDROLASE"/>
    <property type="match status" value="1"/>
</dbReference>
<gene>
    <name evidence="7" type="primary">dut</name>
    <name evidence="7" type="ordered locus">AYWB_555</name>
</gene>
<evidence type="ECO:0000256" key="5">
    <source>
        <dbReference type="ARBA" id="ARBA00047686"/>
    </source>
</evidence>
<dbReference type="HOGENOM" id="CLU_068508_0_0_14"/>
<dbReference type="Pfam" id="PF00692">
    <property type="entry name" value="dUTPase"/>
    <property type="match status" value="1"/>
</dbReference>
<dbReference type="GO" id="GO:0004170">
    <property type="term" value="F:dUTP diphosphatase activity"/>
    <property type="evidence" value="ECO:0007669"/>
    <property type="project" value="UniProtKB-EC"/>
</dbReference>
<organism evidence="7 8">
    <name type="scientific">Aster yellows witches'-broom phytoplasma (strain AYWB)</name>
    <dbReference type="NCBI Taxonomy" id="322098"/>
    <lineage>
        <taxon>Bacteria</taxon>
        <taxon>Bacillati</taxon>
        <taxon>Mycoplasmatota</taxon>
        <taxon>Mollicutes</taxon>
        <taxon>Acholeplasmatales</taxon>
        <taxon>Acholeplasmataceae</taxon>
        <taxon>Candidatus Phytoplasma</taxon>
        <taxon>16SrI (Aster yellows group)</taxon>
    </lineage>
</organism>
<dbReference type="KEGG" id="ayw:AYWB_555"/>
<dbReference type="InterPro" id="IPR036157">
    <property type="entry name" value="dUTPase-like_sf"/>
</dbReference>
<dbReference type="EMBL" id="CP000061">
    <property type="protein sequence ID" value="ABC65672.1"/>
    <property type="molecule type" value="Genomic_DNA"/>
</dbReference>